<evidence type="ECO:0000313" key="2">
    <source>
        <dbReference type="EMBL" id="ACV08462.1"/>
    </source>
</evidence>
<name>C7R291_JONDD</name>
<dbReference type="RefSeq" id="WP_015771090.1">
    <property type="nucleotide sequence ID" value="NC_013174.1"/>
</dbReference>
<reference evidence="2 3" key="1">
    <citation type="journal article" date="2009" name="Stand. Genomic Sci.">
        <title>Complete genome sequence of Jonesia denitrificans type strain (Prevot 55134).</title>
        <authorList>
            <person name="Pukall R."/>
            <person name="Gehrich-Schroter G."/>
            <person name="Lapidus A."/>
            <person name="Nolan M."/>
            <person name="Glavina Del Rio T."/>
            <person name="Lucas S."/>
            <person name="Chen F."/>
            <person name="Tice H."/>
            <person name="Pitluck S."/>
            <person name="Cheng J.F."/>
            <person name="Copeland A."/>
            <person name="Saunders E."/>
            <person name="Brettin T."/>
            <person name="Detter J.C."/>
            <person name="Bruce D."/>
            <person name="Goodwin L."/>
            <person name="Pati A."/>
            <person name="Ivanova N."/>
            <person name="Mavromatis K."/>
            <person name="Ovchinnikova G."/>
            <person name="Chen A."/>
            <person name="Palaniappan K."/>
            <person name="Land M."/>
            <person name="Hauser L."/>
            <person name="Chang Y.J."/>
            <person name="Jeffries C.D."/>
            <person name="Chain P."/>
            <person name="Goker M."/>
            <person name="Bristow J."/>
            <person name="Eisen J.A."/>
            <person name="Markowitz V."/>
            <person name="Hugenholtz P."/>
            <person name="Kyrpides N.C."/>
            <person name="Klenk H.P."/>
            <person name="Han C."/>
        </authorList>
    </citation>
    <scope>NUCLEOTIDE SEQUENCE [LARGE SCALE GENOMIC DNA]</scope>
    <source>
        <strain evidence="3">ATCC 14870 / DSM 20603 / BCRC 15368 / CIP 55.134 / JCM 11481 / NBRC 15587 / NCTC 10816 / Prevot 55134</strain>
    </source>
</reference>
<evidence type="ECO:0000313" key="3">
    <source>
        <dbReference type="Proteomes" id="UP000000628"/>
    </source>
</evidence>
<protein>
    <submittedName>
        <fullName evidence="2">Uncharacterized protein</fullName>
    </submittedName>
</protein>
<organism evidence="2 3">
    <name type="scientific">Jonesia denitrificans (strain ATCC 14870 / DSM 20603 / BCRC 15368 / CIP 55.134 / JCM 11481 / NBRC 15587 / NCTC 10816 / Prevot 55134)</name>
    <name type="common">Listeria denitrificans</name>
    <dbReference type="NCBI Taxonomy" id="471856"/>
    <lineage>
        <taxon>Bacteria</taxon>
        <taxon>Bacillati</taxon>
        <taxon>Actinomycetota</taxon>
        <taxon>Actinomycetes</taxon>
        <taxon>Micrococcales</taxon>
        <taxon>Jonesiaceae</taxon>
        <taxon>Jonesia</taxon>
    </lineage>
</organism>
<dbReference type="EMBL" id="CP001706">
    <property type="protein sequence ID" value="ACV08462.1"/>
    <property type="molecule type" value="Genomic_DNA"/>
</dbReference>
<proteinExistence type="predicted"/>
<keyword evidence="3" id="KW-1185">Reference proteome</keyword>
<feature type="region of interest" description="Disordered" evidence="1">
    <location>
        <begin position="1"/>
        <end position="21"/>
    </location>
</feature>
<dbReference type="AlphaFoldDB" id="C7R291"/>
<sequence length="102" mass="11286">MSNDTTEPGEANNPQPQAPPDVMHASVWRQWPVGQRVMVRATLIDDACHRYTDHLGVIIATSEAGLTLDTRRGEVIIPAHQIAIGKPVPPPPPRRRPRTIED</sequence>
<dbReference type="HOGENOM" id="CLU_179220_0_0_11"/>
<feature type="region of interest" description="Disordered" evidence="1">
    <location>
        <begin position="83"/>
        <end position="102"/>
    </location>
</feature>
<evidence type="ECO:0000256" key="1">
    <source>
        <dbReference type="SAM" id="MobiDB-lite"/>
    </source>
</evidence>
<dbReference type="STRING" id="471856.Jden_0800"/>
<dbReference type="Proteomes" id="UP000000628">
    <property type="component" value="Chromosome"/>
</dbReference>
<feature type="compositionally biased region" description="Basic residues" evidence="1">
    <location>
        <begin position="93"/>
        <end position="102"/>
    </location>
</feature>
<dbReference type="KEGG" id="jde:Jden_0800"/>
<accession>C7R291</accession>
<gene>
    <name evidence="2" type="ordered locus">Jden_0800</name>
</gene>